<dbReference type="Pfam" id="PF04314">
    <property type="entry name" value="PCuAC"/>
    <property type="match status" value="1"/>
</dbReference>
<dbReference type="InterPro" id="IPR007410">
    <property type="entry name" value="LpqE-like"/>
</dbReference>
<evidence type="ECO:0000313" key="2">
    <source>
        <dbReference type="Proteomes" id="UP001500151"/>
    </source>
</evidence>
<dbReference type="Gene3D" id="2.60.40.1890">
    <property type="entry name" value="PCu(A)C copper chaperone"/>
    <property type="match status" value="1"/>
</dbReference>
<name>A0ABP6DPZ9_9ACTN</name>
<accession>A0ABP6DPZ9</accession>
<dbReference type="SUPFAM" id="SSF110087">
    <property type="entry name" value="DR1885-like metal-binding protein"/>
    <property type="match status" value="1"/>
</dbReference>
<dbReference type="RefSeq" id="WP_344393405.1">
    <property type="nucleotide sequence ID" value="NZ_BAAASJ010000070.1"/>
</dbReference>
<reference evidence="2" key="1">
    <citation type="journal article" date="2019" name="Int. J. Syst. Evol. Microbiol.">
        <title>The Global Catalogue of Microorganisms (GCM) 10K type strain sequencing project: providing services to taxonomists for standard genome sequencing and annotation.</title>
        <authorList>
            <consortium name="The Broad Institute Genomics Platform"/>
            <consortium name="The Broad Institute Genome Sequencing Center for Infectious Disease"/>
            <person name="Wu L."/>
            <person name="Ma J."/>
        </authorList>
    </citation>
    <scope>NUCLEOTIDE SEQUENCE [LARGE SCALE GENOMIC DNA]</scope>
    <source>
        <strain evidence="2">JCM 4524</strain>
    </source>
</reference>
<dbReference type="InterPro" id="IPR036182">
    <property type="entry name" value="PCuAC_sf"/>
</dbReference>
<keyword evidence="2" id="KW-1185">Reference proteome</keyword>
<evidence type="ECO:0000313" key="1">
    <source>
        <dbReference type="EMBL" id="GAA2646899.1"/>
    </source>
</evidence>
<sequence length="211" mass="22210">MTGQRLWRPTRRRLTDTLIAALAPVAACSIALGGLTTWAVQDNAGSPARIAVTHGLVFLPFGDTRETAAFFRVTNSGGADDRLLQVTSSATGGDATLSRHRMTGGRAAYGQTVDSVAVPAGDSLAMSASGTDVTVRAKETWREGDVLPVNASLAAMLRSFELNSVRRSRPATAPPDDQLEPIYAPLRIAWQVGIQAGLQVASDIPKLSAGR</sequence>
<dbReference type="PANTHER" id="PTHR36302">
    <property type="entry name" value="BLR7088 PROTEIN"/>
    <property type="match status" value="1"/>
</dbReference>
<dbReference type="InterPro" id="IPR058248">
    <property type="entry name" value="Lxx211020-like"/>
</dbReference>
<proteinExistence type="predicted"/>
<dbReference type="Proteomes" id="UP001500151">
    <property type="component" value="Unassembled WGS sequence"/>
</dbReference>
<dbReference type="EMBL" id="BAAASJ010000070">
    <property type="protein sequence ID" value="GAA2646899.1"/>
    <property type="molecule type" value="Genomic_DNA"/>
</dbReference>
<gene>
    <name evidence="1" type="ORF">GCM10010307_52790</name>
</gene>
<dbReference type="PANTHER" id="PTHR36302:SF1">
    <property type="entry name" value="COPPER CHAPERONE PCU(A)C"/>
    <property type="match status" value="1"/>
</dbReference>
<protein>
    <submittedName>
        <fullName evidence="1">Uncharacterized protein</fullName>
    </submittedName>
</protein>
<comment type="caution">
    <text evidence="1">The sequence shown here is derived from an EMBL/GenBank/DDBJ whole genome shotgun (WGS) entry which is preliminary data.</text>
</comment>
<organism evidence="1 2">
    <name type="scientific">Streptomyces vastus</name>
    <dbReference type="NCBI Taxonomy" id="285451"/>
    <lineage>
        <taxon>Bacteria</taxon>
        <taxon>Bacillati</taxon>
        <taxon>Actinomycetota</taxon>
        <taxon>Actinomycetes</taxon>
        <taxon>Kitasatosporales</taxon>
        <taxon>Streptomycetaceae</taxon>
        <taxon>Streptomyces</taxon>
    </lineage>
</organism>